<dbReference type="Proteomes" id="UP000199433">
    <property type="component" value="Unassembled WGS sequence"/>
</dbReference>
<evidence type="ECO:0000256" key="5">
    <source>
        <dbReference type="ARBA" id="ARBA00022989"/>
    </source>
</evidence>
<evidence type="ECO:0000256" key="6">
    <source>
        <dbReference type="ARBA" id="ARBA00023136"/>
    </source>
</evidence>
<organism evidence="9 10">
    <name type="scientific">Alkalibacterium thalassium</name>
    <dbReference type="NCBI Taxonomy" id="426701"/>
    <lineage>
        <taxon>Bacteria</taxon>
        <taxon>Bacillati</taxon>
        <taxon>Bacillota</taxon>
        <taxon>Bacilli</taxon>
        <taxon>Lactobacillales</taxon>
        <taxon>Carnobacteriaceae</taxon>
        <taxon>Alkalibacterium</taxon>
    </lineage>
</organism>
<dbReference type="SUPFAM" id="SSF161098">
    <property type="entry name" value="MetI-like"/>
    <property type="match status" value="1"/>
</dbReference>
<evidence type="ECO:0000256" key="7">
    <source>
        <dbReference type="RuleBase" id="RU363032"/>
    </source>
</evidence>
<dbReference type="EMBL" id="FNFK01000065">
    <property type="protein sequence ID" value="SDK78278.1"/>
    <property type="molecule type" value="Genomic_DNA"/>
</dbReference>
<feature type="transmembrane region" description="Helical" evidence="7">
    <location>
        <begin position="135"/>
        <end position="160"/>
    </location>
</feature>
<keyword evidence="3" id="KW-1003">Cell membrane</keyword>
<dbReference type="PANTHER" id="PTHR30043">
    <property type="entry name" value="PHOSPHONATES TRANSPORT SYSTEM PERMEASE PROTEIN"/>
    <property type="match status" value="1"/>
</dbReference>
<evidence type="ECO:0000259" key="8">
    <source>
        <dbReference type="PROSITE" id="PS50928"/>
    </source>
</evidence>
<dbReference type="PANTHER" id="PTHR30043:SF1">
    <property type="entry name" value="ABC TRANSPORT SYSTEM PERMEASE PROTEIN P69"/>
    <property type="match status" value="1"/>
</dbReference>
<sequence>MRETVYDKIFKPKTYTLSNGKEVKQRASRAPFILLIVLFVTVVSGEVTGVDLSMLRTRGHQFIVILTAMFPPNFNFMNNVWGPLFDTIQMSLLGSIAGALLAIPFALLSSSNIIRNRLLNGFFKLFLSILRTLPTLISALIATFIFGLGTMAGTVAIFLFTLSYIGKLMYEHIENVDMGAFEAHESMGLSKVEAFRYAIVPDVLPTYLSVSLYAFEGNIRFAAILGYVGAGGVGLLLDERLGWRDYPSVGMVLLILMLVVFVIERISEYFRMKLT</sequence>
<dbReference type="STRING" id="426701.SAMN04488098_10653"/>
<feature type="transmembrane region" description="Helical" evidence="7">
    <location>
        <begin position="30"/>
        <end position="50"/>
    </location>
</feature>
<feature type="transmembrane region" description="Helical" evidence="7">
    <location>
        <begin position="93"/>
        <end position="114"/>
    </location>
</feature>
<evidence type="ECO:0000313" key="10">
    <source>
        <dbReference type="Proteomes" id="UP000199433"/>
    </source>
</evidence>
<reference evidence="10" key="1">
    <citation type="submission" date="2016-10" db="EMBL/GenBank/DDBJ databases">
        <authorList>
            <person name="Varghese N."/>
            <person name="Submissions S."/>
        </authorList>
    </citation>
    <scope>NUCLEOTIDE SEQUENCE [LARGE SCALE GENOMIC DNA]</scope>
    <source>
        <strain evidence="10">DSM 19181</strain>
    </source>
</reference>
<name>A0A1G9EQC4_9LACT</name>
<dbReference type="RefSeq" id="WP_091268621.1">
    <property type="nucleotide sequence ID" value="NZ_FNFK01000065.1"/>
</dbReference>
<keyword evidence="4 7" id="KW-0812">Transmembrane</keyword>
<dbReference type="InterPro" id="IPR035906">
    <property type="entry name" value="MetI-like_sf"/>
</dbReference>
<feature type="transmembrane region" description="Helical" evidence="7">
    <location>
        <begin position="221"/>
        <end position="237"/>
    </location>
</feature>
<comment type="subcellular location">
    <subcellularLocation>
        <location evidence="1 7">Cell membrane</location>
        <topology evidence="1 7">Multi-pass membrane protein</topology>
    </subcellularLocation>
</comment>
<keyword evidence="5 7" id="KW-1133">Transmembrane helix</keyword>
<feature type="domain" description="ABC transmembrane type-1" evidence="8">
    <location>
        <begin position="84"/>
        <end position="267"/>
    </location>
</feature>
<dbReference type="AlphaFoldDB" id="A0A1G9EQC4"/>
<evidence type="ECO:0000256" key="4">
    <source>
        <dbReference type="ARBA" id="ARBA00022692"/>
    </source>
</evidence>
<keyword evidence="10" id="KW-1185">Reference proteome</keyword>
<dbReference type="Gene3D" id="1.10.3720.10">
    <property type="entry name" value="MetI-like"/>
    <property type="match status" value="1"/>
</dbReference>
<dbReference type="GO" id="GO:0015416">
    <property type="term" value="F:ABC-type phosphonate transporter activity"/>
    <property type="evidence" value="ECO:0007669"/>
    <property type="project" value="InterPro"/>
</dbReference>
<evidence type="ECO:0000256" key="2">
    <source>
        <dbReference type="ARBA" id="ARBA00022448"/>
    </source>
</evidence>
<dbReference type="InterPro" id="IPR005769">
    <property type="entry name" value="PhnE/PtxC"/>
</dbReference>
<gene>
    <name evidence="9" type="ORF">SAMN04488098_10653</name>
</gene>
<keyword evidence="6 7" id="KW-0472">Membrane</keyword>
<protein>
    <submittedName>
        <fullName evidence="9">Phosphonate transport system permease protein</fullName>
    </submittedName>
</protein>
<comment type="similarity">
    <text evidence="7">Belongs to the binding-protein-dependent transport system permease family.</text>
</comment>
<dbReference type="CDD" id="cd06261">
    <property type="entry name" value="TM_PBP2"/>
    <property type="match status" value="1"/>
</dbReference>
<accession>A0A1G9EQC4</accession>
<dbReference type="NCBIfam" id="TIGR01097">
    <property type="entry name" value="PhnE"/>
    <property type="match status" value="1"/>
</dbReference>
<dbReference type="GO" id="GO:0005886">
    <property type="term" value="C:plasma membrane"/>
    <property type="evidence" value="ECO:0007669"/>
    <property type="project" value="UniProtKB-SubCell"/>
</dbReference>
<feature type="transmembrane region" description="Helical" evidence="7">
    <location>
        <begin position="249"/>
        <end position="267"/>
    </location>
</feature>
<evidence type="ECO:0000256" key="1">
    <source>
        <dbReference type="ARBA" id="ARBA00004651"/>
    </source>
</evidence>
<dbReference type="OrthoDB" id="9808005at2"/>
<keyword evidence="2 7" id="KW-0813">Transport</keyword>
<proteinExistence type="inferred from homology"/>
<feature type="transmembrane region" description="Helical" evidence="7">
    <location>
        <begin position="62"/>
        <end position="81"/>
    </location>
</feature>
<evidence type="ECO:0000313" key="9">
    <source>
        <dbReference type="EMBL" id="SDK78278.1"/>
    </source>
</evidence>
<evidence type="ECO:0000256" key="3">
    <source>
        <dbReference type="ARBA" id="ARBA00022475"/>
    </source>
</evidence>
<dbReference type="InterPro" id="IPR000515">
    <property type="entry name" value="MetI-like"/>
</dbReference>
<dbReference type="PROSITE" id="PS50928">
    <property type="entry name" value="ABC_TM1"/>
    <property type="match status" value="1"/>
</dbReference>
<dbReference type="Pfam" id="PF00528">
    <property type="entry name" value="BPD_transp_1"/>
    <property type="match status" value="1"/>
</dbReference>